<evidence type="ECO:0000313" key="3">
    <source>
        <dbReference type="EMBL" id="MCJ2182799.1"/>
    </source>
</evidence>
<keyword evidence="4" id="KW-1185">Reference proteome</keyword>
<feature type="transmembrane region" description="Helical" evidence="1">
    <location>
        <begin position="145"/>
        <end position="165"/>
    </location>
</feature>
<evidence type="ECO:0000313" key="4">
    <source>
        <dbReference type="Proteomes" id="UP001162881"/>
    </source>
</evidence>
<keyword evidence="1" id="KW-1133">Transmembrane helix</keyword>
<dbReference type="PIRSF" id="PIRSF016919">
    <property type="entry name" value="HupE_UreJ"/>
    <property type="match status" value="1"/>
</dbReference>
<protein>
    <submittedName>
        <fullName evidence="3">HupE/UreJ family protein</fullName>
    </submittedName>
</protein>
<feature type="chain" id="PRO_5045483837" evidence="2">
    <location>
        <begin position="30"/>
        <end position="195"/>
    </location>
</feature>
<dbReference type="InterPro" id="IPR007038">
    <property type="entry name" value="HupE_UreJ"/>
</dbReference>
<keyword evidence="2" id="KW-0732">Signal</keyword>
<feature type="transmembrane region" description="Helical" evidence="1">
    <location>
        <begin position="100"/>
        <end position="133"/>
    </location>
</feature>
<dbReference type="Pfam" id="PF04955">
    <property type="entry name" value="HupE_UreJ"/>
    <property type="match status" value="1"/>
</dbReference>
<gene>
    <name evidence="3" type="ORF">MTR62_08860</name>
</gene>
<dbReference type="RefSeq" id="WP_244019248.1">
    <property type="nucleotide sequence ID" value="NZ_JALHLF010000026.1"/>
</dbReference>
<keyword evidence="1" id="KW-0472">Membrane</keyword>
<feature type="transmembrane region" description="Helical" evidence="1">
    <location>
        <begin position="75"/>
        <end position="94"/>
    </location>
</feature>
<organism evidence="3 4">
    <name type="scientific">Novosphingobium organovorum</name>
    <dbReference type="NCBI Taxonomy" id="2930092"/>
    <lineage>
        <taxon>Bacteria</taxon>
        <taxon>Pseudomonadati</taxon>
        <taxon>Pseudomonadota</taxon>
        <taxon>Alphaproteobacteria</taxon>
        <taxon>Sphingomonadales</taxon>
        <taxon>Sphingomonadaceae</taxon>
        <taxon>Novosphingobium</taxon>
    </lineage>
</organism>
<name>A0ABT0BCW1_9SPHN</name>
<evidence type="ECO:0000256" key="1">
    <source>
        <dbReference type="SAM" id="Phobius"/>
    </source>
</evidence>
<keyword evidence="1" id="KW-0812">Transmembrane</keyword>
<accession>A0ABT0BCW1</accession>
<feature type="transmembrane region" description="Helical" evidence="1">
    <location>
        <begin position="177"/>
        <end position="194"/>
    </location>
</feature>
<sequence>MFERLPTSPRAAATAGALALGLVASPALAHPGHLESGFSAGLAHPFLGLDHLLAMLAVGLWAATRKPSEAWQAPAVFMGCLTLGGVLGLLTGPIAMVEPLIAGSLLVFSALLLAAPLVSNRVGLAMIGLFALVHGQAHGAETTGAVATFFAGFLIASGVLHALGWKMGSSLFASAPARWIAGLGIGGAGLALALS</sequence>
<feature type="signal peptide" evidence="2">
    <location>
        <begin position="1"/>
        <end position="29"/>
    </location>
</feature>
<proteinExistence type="predicted"/>
<dbReference type="EMBL" id="JALHLF010000026">
    <property type="protein sequence ID" value="MCJ2182799.1"/>
    <property type="molecule type" value="Genomic_DNA"/>
</dbReference>
<evidence type="ECO:0000256" key="2">
    <source>
        <dbReference type="SAM" id="SignalP"/>
    </source>
</evidence>
<feature type="transmembrane region" description="Helical" evidence="1">
    <location>
        <begin position="45"/>
        <end position="63"/>
    </location>
</feature>
<comment type="caution">
    <text evidence="3">The sequence shown here is derived from an EMBL/GenBank/DDBJ whole genome shotgun (WGS) entry which is preliminary data.</text>
</comment>
<dbReference type="Proteomes" id="UP001162881">
    <property type="component" value="Unassembled WGS sequence"/>
</dbReference>
<reference evidence="3" key="1">
    <citation type="submission" date="2022-03" db="EMBL/GenBank/DDBJ databases">
        <title>Identification of a novel bacterium isolated from mangrove sediments.</title>
        <authorList>
            <person name="Pan X."/>
        </authorList>
    </citation>
    <scope>NUCLEOTIDE SEQUENCE</scope>
    <source>
        <strain evidence="3">B1949</strain>
    </source>
</reference>